<dbReference type="EMBL" id="AWGA01000025">
    <property type="protein sequence ID" value="TEA27606.1"/>
    <property type="molecule type" value="Genomic_DNA"/>
</dbReference>
<gene>
    <name evidence="8" type="ORF">O970_02905</name>
</gene>
<feature type="domain" description="Methyltransferase small" evidence="7">
    <location>
        <begin position="45"/>
        <end position="166"/>
    </location>
</feature>
<keyword evidence="9" id="KW-1185">Reference proteome</keyword>
<dbReference type="GO" id="GO:0005737">
    <property type="term" value="C:cytoplasm"/>
    <property type="evidence" value="ECO:0007669"/>
    <property type="project" value="UniProtKB-SubCell"/>
</dbReference>
<keyword evidence="1 6" id="KW-0963">Cytoplasm</keyword>
<evidence type="ECO:0000256" key="1">
    <source>
        <dbReference type="ARBA" id="ARBA00022490"/>
    </source>
</evidence>
<keyword evidence="2 6" id="KW-0489">Methyltransferase</keyword>
<dbReference type="PROSITE" id="PS00092">
    <property type="entry name" value="N6_MTASE"/>
    <property type="match status" value="1"/>
</dbReference>
<dbReference type="InterPro" id="IPR022882">
    <property type="entry name" value="tRNA_adenine-N6_MeTrfase"/>
</dbReference>
<keyword evidence="4 6" id="KW-0949">S-adenosyl-L-methionine</keyword>
<dbReference type="InterPro" id="IPR002052">
    <property type="entry name" value="DNA_methylase_N6_adenine_CS"/>
</dbReference>
<evidence type="ECO:0000256" key="5">
    <source>
        <dbReference type="ARBA" id="ARBA00022694"/>
    </source>
</evidence>
<dbReference type="CDD" id="cd02440">
    <property type="entry name" value="AdoMet_MTases"/>
    <property type="match status" value="1"/>
</dbReference>
<dbReference type="PANTHER" id="PTHR47739">
    <property type="entry name" value="TRNA1(VAL) (ADENINE(37)-N6)-METHYLTRANSFERASE"/>
    <property type="match status" value="1"/>
</dbReference>
<reference evidence="8 9" key="1">
    <citation type="journal article" date="2014" name="Appl. Environ. Microbiol.">
        <title>Genomic features of a bumble bee symbiont reflect its host environment.</title>
        <authorList>
            <person name="Martinson V.G."/>
            <person name="Magoc T."/>
            <person name="Koch H."/>
            <person name="Salzberg S.L."/>
            <person name="Moran N.A."/>
        </authorList>
    </citation>
    <scope>NUCLEOTIDE SEQUENCE [LARGE SCALE GENOMIC DNA]</scope>
    <source>
        <strain evidence="8 9">Bimp</strain>
    </source>
</reference>
<dbReference type="GO" id="GO:0032259">
    <property type="term" value="P:methylation"/>
    <property type="evidence" value="ECO:0007669"/>
    <property type="project" value="UniProtKB-KW"/>
</dbReference>
<protein>
    <recommendedName>
        <fullName evidence="6">tRNA1(Val) (adenine(37)-N6)-methyltransferase</fullName>
        <ecNumber evidence="6">2.1.1.223</ecNumber>
    </recommendedName>
    <alternativeName>
        <fullName evidence="6">tRNA m6A37 methyltransferase</fullName>
    </alternativeName>
</protein>
<dbReference type="GO" id="GO:0003676">
    <property type="term" value="F:nucleic acid binding"/>
    <property type="evidence" value="ECO:0007669"/>
    <property type="project" value="InterPro"/>
</dbReference>
<comment type="similarity">
    <text evidence="6">Belongs to the methyltransferase superfamily. tRNA (adenine-N(6)-)-methyltransferase family.</text>
</comment>
<comment type="catalytic activity">
    <reaction evidence="6">
        <text>adenosine(37) in tRNA1(Val) + S-adenosyl-L-methionine = N(6)-methyladenosine(37) in tRNA1(Val) + S-adenosyl-L-homocysteine + H(+)</text>
        <dbReference type="Rhea" id="RHEA:43160"/>
        <dbReference type="Rhea" id="RHEA-COMP:10369"/>
        <dbReference type="Rhea" id="RHEA-COMP:10370"/>
        <dbReference type="ChEBI" id="CHEBI:15378"/>
        <dbReference type="ChEBI" id="CHEBI:57856"/>
        <dbReference type="ChEBI" id="CHEBI:59789"/>
        <dbReference type="ChEBI" id="CHEBI:74411"/>
        <dbReference type="ChEBI" id="CHEBI:74449"/>
        <dbReference type="EC" id="2.1.1.223"/>
    </reaction>
</comment>
<evidence type="ECO:0000313" key="8">
    <source>
        <dbReference type="EMBL" id="TEA27606.1"/>
    </source>
</evidence>
<dbReference type="HAMAP" id="MF_01872">
    <property type="entry name" value="tRNA_methyltr_YfiC"/>
    <property type="match status" value="1"/>
</dbReference>
<dbReference type="GO" id="GO:0008033">
    <property type="term" value="P:tRNA processing"/>
    <property type="evidence" value="ECO:0007669"/>
    <property type="project" value="UniProtKB-UniRule"/>
</dbReference>
<dbReference type="InterPro" id="IPR007848">
    <property type="entry name" value="Small_mtfrase_dom"/>
</dbReference>
<comment type="caution">
    <text evidence="8">The sequence shown here is derived from an EMBL/GenBank/DDBJ whole genome shotgun (WGS) entry which is preliminary data.</text>
</comment>
<dbReference type="InterPro" id="IPR050210">
    <property type="entry name" value="tRNA_Adenine-N(6)_MTase"/>
</dbReference>
<evidence type="ECO:0000313" key="9">
    <source>
        <dbReference type="Proteomes" id="UP000506160"/>
    </source>
</evidence>
<dbReference type="AlphaFoldDB" id="A0AB94IDR4"/>
<organism evidence="8 9">
    <name type="scientific">Candidatus Schmidhempelia bombi str. Bimp</name>
    <dbReference type="NCBI Taxonomy" id="1387197"/>
    <lineage>
        <taxon>Bacteria</taxon>
        <taxon>Pseudomonadati</taxon>
        <taxon>Pseudomonadota</taxon>
        <taxon>Gammaproteobacteria</taxon>
        <taxon>Orbales</taxon>
        <taxon>Orbaceae</taxon>
        <taxon>Candidatus Schmidhempelia</taxon>
    </lineage>
</organism>
<dbReference type="EC" id="2.1.1.223" evidence="6"/>
<sequence length="243" mass="27857">MTTSLKNNGFTFKQFFVAHDKSPMKITTDSVLLGAWASITPTPVRVLDIGTGCGVIALMLAQRLKHTDSQIDAIDINQNAIEQCQQNNNASPFKPMSIIHDDVNLYAIRHRNDYDLIVSNPPYFTTAVDCRNMDRQQARYTSTLDHVQLLTSAKQMLTDKGRCCLVLPWQILSAFITQAKQHGWFVERLLHVKYNQQHTYTLALISLVLQPCQLNESELCMRNIDNSYTSQFKHLLQDFYLRF</sequence>
<dbReference type="PANTHER" id="PTHR47739:SF1">
    <property type="entry name" value="TRNA1(VAL) (ADENINE(37)-N6)-METHYLTRANSFERASE"/>
    <property type="match status" value="1"/>
</dbReference>
<dbReference type="InterPro" id="IPR029063">
    <property type="entry name" value="SAM-dependent_MTases_sf"/>
</dbReference>
<dbReference type="GO" id="GO:0016430">
    <property type="term" value="F:tRNA (adenine-N6)-methyltransferase activity"/>
    <property type="evidence" value="ECO:0007669"/>
    <property type="project" value="UniProtKB-UniRule"/>
</dbReference>
<dbReference type="Proteomes" id="UP000506160">
    <property type="component" value="Unassembled WGS sequence"/>
</dbReference>
<accession>A0AB94IDR4</accession>
<dbReference type="SUPFAM" id="SSF53335">
    <property type="entry name" value="S-adenosyl-L-methionine-dependent methyltransferases"/>
    <property type="match status" value="1"/>
</dbReference>
<comment type="function">
    <text evidence="6">Specifically methylates the adenine in position 37 of tRNA(1)(Val) (anticodon cmo5UAC).</text>
</comment>
<comment type="subcellular location">
    <subcellularLocation>
        <location evidence="6">Cytoplasm</location>
    </subcellularLocation>
</comment>
<evidence type="ECO:0000259" key="7">
    <source>
        <dbReference type="Pfam" id="PF05175"/>
    </source>
</evidence>
<dbReference type="Gene3D" id="3.40.50.150">
    <property type="entry name" value="Vaccinia Virus protein VP39"/>
    <property type="match status" value="1"/>
</dbReference>
<dbReference type="RefSeq" id="WP_024495682.1">
    <property type="nucleotide sequence ID" value="NZ_AWGA01000025.1"/>
</dbReference>
<keyword evidence="3 6" id="KW-0808">Transferase</keyword>
<keyword evidence="5 6" id="KW-0819">tRNA processing</keyword>
<evidence type="ECO:0000256" key="6">
    <source>
        <dbReference type="HAMAP-Rule" id="MF_01872"/>
    </source>
</evidence>
<evidence type="ECO:0000256" key="2">
    <source>
        <dbReference type="ARBA" id="ARBA00022603"/>
    </source>
</evidence>
<evidence type="ECO:0000256" key="4">
    <source>
        <dbReference type="ARBA" id="ARBA00022691"/>
    </source>
</evidence>
<dbReference type="Pfam" id="PF05175">
    <property type="entry name" value="MTS"/>
    <property type="match status" value="1"/>
</dbReference>
<name>A0AB94IDR4_9GAMM</name>
<proteinExistence type="inferred from homology"/>
<evidence type="ECO:0000256" key="3">
    <source>
        <dbReference type="ARBA" id="ARBA00022679"/>
    </source>
</evidence>